<protein>
    <submittedName>
        <fullName evidence="1">Transposase, mutator type</fullName>
    </submittedName>
</protein>
<dbReference type="AlphaFoldDB" id="T1AA17"/>
<gene>
    <name evidence="1" type="ORF">B1B_09988</name>
</gene>
<proteinExistence type="predicted"/>
<dbReference type="EMBL" id="AUZY01006591">
    <property type="protein sequence ID" value="EQD53862.1"/>
    <property type="molecule type" value="Genomic_DNA"/>
</dbReference>
<name>T1AA17_9ZZZZ</name>
<reference evidence="1" key="1">
    <citation type="submission" date="2013-08" db="EMBL/GenBank/DDBJ databases">
        <authorList>
            <person name="Mendez C."/>
            <person name="Richter M."/>
            <person name="Ferrer M."/>
            <person name="Sanchez J."/>
        </authorList>
    </citation>
    <scope>NUCLEOTIDE SEQUENCE</scope>
</reference>
<organism evidence="1">
    <name type="scientific">mine drainage metagenome</name>
    <dbReference type="NCBI Taxonomy" id="410659"/>
    <lineage>
        <taxon>unclassified sequences</taxon>
        <taxon>metagenomes</taxon>
        <taxon>ecological metagenomes</taxon>
    </lineage>
</organism>
<sequence length="70" mass="7962">MAYRVSQLFVDAYQAKYPKATDCLTKDREVLLAFYEFRPNTGRTSNPIESSFATIPYCTPQNQGCDGRDT</sequence>
<evidence type="ECO:0000313" key="1">
    <source>
        <dbReference type="EMBL" id="EQD53862.1"/>
    </source>
</evidence>
<comment type="caution">
    <text evidence="1">The sequence shown here is derived from an EMBL/GenBank/DDBJ whole genome shotgun (WGS) entry which is preliminary data.</text>
</comment>
<reference evidence="1" key="2">
    <citation type="journal article" date="2014" name="ISME J.">
        <title>Microbial stratification in low pH oxic and suboxic macroscopic growths along an acid mine drainage.</title>
        <authorList>
            <person name="Mendez-Garcia C."/>
            <person name="Mesa V."/>
            <person name="Sprenger R.R."/>
            <person name="Richter M."/>
            <person name="Diez M.S."/>
            <person name="Solano J."/>
            <person name="Bargiela R."/>
            <person name="Golyshina O.V."/>
            <person name="Manteca A."/>
            <person name="Ramos J.L."/>
            <person name="Gallego J.R."/>
            <person name="Llorente I."/>
            <person name="Martins Dos Santos V.A."/>
            <person name="Jensen O.N."/>
            <person name="Pelaez A.I."/>
            <person name="Sanchez J."/>
            <person name="Ferrer M."/>
        </authorList>
    </citation>
    <scope>NUCLEOTIDE SEQUENCE</scope>
</reference>
<accession>T1AA17</accession>